<keyword evidence="1" id="KW-1133">Transmembrane helix</keyword>
<keyword evidence="3" id="KW-1185">Reference proteome</keyword>
<dbReference type="AlphaFoldDB" id="A0A9P3LTM6"/>
<protein>
    <submittedName>
        <fullName evidence="2">Uncharacterized protein</fullName>
    </submittedName>
</protein>
<dbReference type="Proteomes" id="UP000827284">
    <property type="component" value="Unassembled WGS sequence"/>
</dbReference>
<proteinExistence type="predicted"/>
<sequence length="82" mass="9183">MRSLLANTSLLAVCILANIFCVYFLRTGTILWSHPRTNTSTIGLDQNLPHVSRVDPMSGIEFSLNLCKYSQVKSAFCLVNYN</sequence>
<gene>
    <name evidence="2" type="ORF">EMPS_02512</name>
</gene>
<accession>A0A9P3LTM6</accession>
<keyword evidence="1" id="KW-0812">Transmembrane</keyword>
<evidence type="ECO:0000313" key="2">
    <source>
        <dbReference type="EMBL" id="GJJ70163.1"/>
    </source>
</evidence>
<organism evidence="2 3">
    <name type="scientific">Entomortierella parvispora</name>
    <dbReference type="NCBI Taxonomy" id="205924"/>
    <lineage>
        <taxon>Eukaryota</taxon>
        <taxon>Fungi</taxon>
        <taxon>Fungi incertae sedis</taxon>
        <taxon>Mucoromycota</taxon>
        <taxon>Mortierellomycotina</taxon>
        <taxon>Mortierellomycetes</taxon>
        <taxon>Mortierellales</taxon>
        <taxon>Mortierellaceae</taxon>
        <taxon>Entomortierella</taxon>
    </lineage>
</organism>
<feature type="transmembrane region" description="Helical" evidence="1">
    <location>
        <begin position="6"/>
        <end position="25"/>
    </location>
</feature>
<dbReference type="EMBL" id="BQFW01000003">
    <property type="protein sequence ID" value="GJJ70163.1"/>
    <property type="molecule type" value="Genomic_DNA"/>
</dbReference>
<reference evidence="2" key="2">
    <citation type="journal article" date="2022" name="Microbiol. Resour. Announc.">
        <title>Whole-Genome Sequence of Entomortierella parvispora E1425, a Mucoromycotan Fungus Associated with Burkholderiaceae-Related Endosymbiotic Bacteria.</title>
        <authorList>
            <person name="Herlambang A."/>
            <person name="Guo Y."/>
            <person name="Takashima Y."/>
            <person name="Narisawa K."/>
            <person name="Ohta H."/>
            <person name="Nishizawa T."/>
        </authorList>
    </citation>
    <scope>NUCLEOTIDE SEQUENCE</scope>
    <source>
        <strain evidence="2">E1425</strain>
    </source>
</reference>
<keyword evidence="1" id="KW-0472">Membrane</keyword>
<evidence type="ECO:0000256" key="1">
    <source>
        <dbReference type="SAM" id="Phobius"/>
    </source>
</evidence>
<reference evidence="2" key="1">
    <citation type="submission" date="2021-11" db="EMBL/GenBank/DDBJ databases">
        <authorList>
            <person name="Herlambang A."/>
            <person name="Guo Y."/>
            <person name="Takashima Y."/>
            <person name="Nishizawa T."/>
        </authorList>
    </citation>
    <scope>NUCLEOTIDE SEQUENCE</scope>
    <source>
        <strain evidence="2">E1425</strain>
    </source>
</reference>
<name>A0A9P3LTM6_9FUNG</name>
<comment type="caution">
    <text evidence="2">The sequence shown here is derived from an EMBL/GenBank/DDBJ whole genome shotgun (WGS) entry which is preliminary data.</text>
</comment>
<evidence type="ECO:0000313" key="3">
    <source>
        <dbReference type="Proteomes" id="UP000827284"/>
    </source>
</evidence>